<name>A0A9P6LHK3_9PEZI</name>
<protein>
    <submittedName>
        <fullName evidence="2">Uncharacterized protein</fullName>
    </submittedName>
</protein>
<gene>
    <name evidence="2" type="ORF">CkaCkLH20_09879</name>
</gene>
<dbReference type="EMBL" id="JAATWM020000036">
    <property type="protein sequence ID" value="KAF9872700.1"/>
    <property type="molecule type" value="Genomic_DNA"/>
</dbReference>
<dbReference type="AlphaFoldDB" id="A0A9P6LHK3"/>
<dbReference type="RefSeq" id="XP_038742161.1">
    <property type="nucleotide sequence ID" value="XM_038892594.1"/>
</dbReference>
<evidence type="ECO:0000313" key="3">
    <source>
        <dbReference type="Proteomes" id="UP000781932"/>
    </source>
</evidence>
<evidence type="ECO:0000256" key="1">
    <source>
        <dbReference type="SAM" id="MobiDB-lite"/>
    </source>
</evidence>
<accession>A0A9P6LHK3</accession>
<feature type="region of interest" description="Disordered" evidence="1">
    <location>
        <begin position="584"/>
        <end position="617"/>
    </location>
</feature>
<keyword evidence="3" id="KW-1185">Reference proteome</keyword>
<reference evidence="2" key="1">
    <citation type="submission" date="2020-03" db="EMBL/GenBank/DDBJ databases">
        <authorList>
            <person name="He L."/>
        </authorList>
    </citation>
    <scope>NUCLEOTIDE SEQUENCE</scope>
    <source>
        <strain evidence="2">CkLH20</strain>
    </source>
</reference>
<comment type="caution">
    <text evidence="2">The sequence shown here is derived from an EMBL/GenBank/DDBJ whole genome shotgun (WGS) entry which is preliminary data.</text>
</comment>
<dbReference type="OrthoDB" id="5381672at2759"/>
<proteinExistence type="predicted"/>
<sequence length="634" mass="69710">MDGLTLTRGYFTVPPVRNWSSATWHQAKRIGKEPEPALLKAPTDVPNIMGVLRSNMINITSASVQQNLWRDGDNHRSFVTGPEQKYDEAFWVSAMPAGTTTGPLRQHSVRLSSTADCLVVASDEFPSKCDGFSTALEGFGVGIRICMPDNYKHAEVERVLPPPRQQKDIEEFLFIDAQISSEASQAHDFISDSAENVTIMCTAKTTRAFFELGNFYTKLRPSGIVGLWPTDAEMREEFHDYDWLGNLITAQPDEEWNRDVYGGWASSQGPLRPTVESLFGEGSYPRSVLDFLNQTFPDGQIPENFTASDDATRKTQNKGCALEPPLRDWQLPYNSNNDEYDSWYPSIYNGCTLPKLPKSIFRMTQGLRHSTVVQSTLGVGMYLSNVAVLQDAASNDAARTIYNLTGTEFVAPRYSLGATVGLSALISIQAICLTLLVWYICRLPTWTETLDSFAMMRIGAQLKDTTNLPPLGRASRDDLYKLGEVDGLIGVVPGPGTTTEDDLEMRTMSTRPLRNVNASHQYEVVRPASRASSVSSISTMDLPAVPPQTRQFARDNIPGMSASDLSSYLQGGGLASPSVSSVSSVASFRSPSPPPPYLPATSSTRDQRAGLPYELGLGAPGLITKALWKRNEEK</sequence>
<evidence type="ECO:0000313" key="2">
    <source>
        <dbReference type="EMBL" id="KAF9872700.1"/>
    </source>
</evidence>
<dbReference type="Proteomes" id="UP000781932">
    <property type="component" value="Unassembled WGS sequence"/>
</dbReference>
<dbReference type="GeneID" id="62165668"/>
<reference evidence="2" key="2">
    <citation type="submission" date="2020-11" db="EMBL/GenBank/DDBJ databases">
        <title>Whole genome sequencing of Colletotrichum sp.</title>
        <authorList>
            <person name="Li H."/>
        </authorList>
    </citation>
    <scope>NUCLEOTIDE SEQUENCE</scope>
    <source>
        <strain evidence="2">CkLH20</strain>
    </source>
</reference>
<organism evidence="2 3">
    <name type="scientific">Colletotrichum karsti</name>
    <dbReference type="NCBI Taxonomy" id="1095194"/>
    <lineage>
        <taxon>Eukaryota</taxon>
        <taxon>Fungi</taxon>
        <taxon>Dikarya</taxon>
        <taxon>Ascomycota</taxon>
        <taxon>Pezizomycotina</taxon>
        <taxon>Sordariomycetes</taxon>
        <taxon>Hypocreomycetidae</taxon>
        <taxon>Glomerellales</taxon>
        <taxon>Glomerellaceae</taxon>
        <taxon>Colletotrichum</taxon>
        <taxon>Colletotrichum boninense species complex</taxon>
    </lineage>
</organism>